<evidence type="ECO:0000313" key="1">
    <source>
        <dbReference type="EMBL" id="DAE27927.1"/>
    </source>
</evidence>
<sequence>MNISGGKDVLNFFSKNKKGVSVPEEYEKKFPNADTKRIRKDNIVVHSSGICADGKFYNTENAEKIFSDNIDCDHYGYTCYSEKTYFLTAKGNWFSAFTVINGYREENQEENTITTWVHIVYGSLQIEDKENIKMLLGNKDIDLYKKYFGEVEEG</sequence>
<protein>
    <submittedName>
        <fullName evidence="1">Uncharacterized protein</fullName>
    </submittedName>
</protein>
<accession>A0A8S5R9A1</accession>
<proteinExistence type="predicted"/>
<reference evidence="1" key="1">
    <citation type="journal article" date="2021" name="Proc. Natl. Acad. Sci. U.S.A.">
        <title>A Catalog of Tens of Thousands of Viruses from Human Metagenomes Reveals Hidden Associations with Chronic Diseases.</title>
        <authorList>
            <person name="Tisza M.J."/>
            <person name="Buck C.B."/>
        </authorList>
    </citation>
    <scope>NUCLEOTIDE SEQUENCE</scope>
    <source>
        <strain evidence="1">CtDYl1</strain>
    </source>
</reference>
<name>A0A8S5R9A1_9VIRU</name>
<organism evidence="1">
    <name type="scientific">virus sp. ctDYl1</name>
    <dbReference type="NCBI Taxonomy" id="2826795"/>
    <lineage>
        <taxon>Viruses</taxon>
    </lineage>
</organism>
<dbReference type="EMBL" id="BK015846">
    <property type="protein sequence ID" value="DAE27927.1"/>
    <property type="molecule type" value="Genomic_DNA"/>
</dbReference>